<sequence>MRRIQLIFTILFTTIATMATAQIDRSKQPQSGPTPSINLGEPKTYKLPNGLTLLVVENHKLPRVAVQLTLDELPVLEGDKAGISQLISYMLGNGTTTIPKDKFNEEIDYLAAYVTLSPDGGYMQSLSKYFPRVLELMADAALHPMFTQEELDKNKAQLLQELKAGENSAAAIAQRVLRVLRYSKKHPYGEYVTEASLKKITLKDVKDFYQRHFVPNNAYMVVTGDVNPTEVESLVSKYFKDWKPVKTKRAALFTPEDVKTTEIDFVDLDNAVQSEIRITNLIDLKMKDKDYFPLLIANSILGGDFGSYINMNLREKHGYTYGASSSFNPNKWTKGAFGITTQVRNAVTDSAVVEVLKEIKRIQTDDVSDEKLAQAKAQYLGQFIMATEKPQTTARYAINIKTQGLPADFYKNYIANINAVTKEDVKRVANKYFKANNLRIIVVGKGAEVAKSLEQVQFEGKKIEVKQFDKYGEAQGQKR</sequence>
<dbReference type="InterPro" id="IPR050361">
    <property type="entry name" value="MPP/UQCRC_Complex"/>
</dbReference>
<evidence type="ECO:0000313" key="8">
    <source>
        <dbReference type="Proteomes" id="UP000065822"/>
    </source>
</evidence>
<reference evidence="7 9" key="2">
    <citation type="submission" date="2017-06" db="EMBL/GenBank/DDBJ databases">
        <authorList>
            <consortium name="Pathogen Informatics"/>
        </authorList>
    </citation>
    <scope>NUCLEOTIDE SEQUENCE [LARGE SCALE GENOMIC DNA]</scope>
    <source>
        <strain evidence="7 9">NCTC12947</strain>
    </source>
</reference>
<keyword evidence="3" id="KW-0732">Signal</keyword>
<feature type="domain" description="Peptidase M16 C-terminal" evidence="5">
    <location>
        <begin position="199"/>
        <end position="379"/>
    </location>
</feature>
<evidence type="ECO:0000256" key="1">
    <source>
        <dbReference type="ARBA" id="ARBA00007261"/>
    </source>
</evidence>
<dbReference type="KEGG" id="chg:AXF12_05250"/>
<dbReference type="GO" id="GO:0046872">
    <property type="term" value="F:metal ion binding"/>
    <property type="evidence" value="ECO:0007669"/>
    <property type="project" value="InterPro"/>
</dbReference>
<dbReference type="AlphaFoldDB" id="A0AAX2GW19"/>
<evidence type="ECO:0000256" key="2">
    <source>
        <dbReference type="SAM" id="MobiDB-lite"/>
    </source>
</evidence>
<organism evidence="7 9">
    <name type="scientific">Capnocytophaga haemolytica</name>
    <dbReference type="NCBI Taxonomy" id="45243"/>
    <lineage>
        <taxon>Bacteria</taxon>
        <taxon>Pseudomonadati</taxon>
        <taxon>Bacteroidota</taxon>
        <taxon>Flavobacteriia</taxon>
        <taxon>Flavobacteriales</taxon>
        <taxon>Flavobacteriaceae</taxon>
        <taxon>Capnocytophaga</taxon>
    </lineage>
</organism>
<evidence type="ECO:0000313" key="6">
    <source>
        <dbReference type="EMBL" id="AMD84976.1"/>
    </source>
</evidence>
<feature type="chain" id="PRO_5043679438" evidence="3">
    <location>
        <begin position="22"/>
        <end position="479"/>
    </location>
</feature>
<accession>A0AAX2GW19</accession>
<evidence type="ECO:0000313" key="9">
    <source>
        <dbReference type="Proteomes" id="UP000215539"/>
    </source>
</evidence>
<evidence type="ECO:0000256" key="3">
    <source>
        <dbReference type="SAM" id="SignalP"/>
    </source>
</evidence>
<feature type="domain" description="Peptidase M16 N-terminal" evidence="4">
    <location>
        <begin position="79"/>
        <end position="175"/>
    </location>
</feature>
<feature type="signal peptide" evidence="3">
    <location>
        <begin position="1"/>
        <end position="21"/>
    </location>
</feature>
<dbReference type="EMBL" id="CP014227">
    <property type="protein sequence ID" value="AMD84976.1"/>
    <property type="molecule type" value="Genomic_DNA"/>
</dbReference>
<gene>
    <name evidence="6" type="ORF">AXF12_05250</name>
    <name evidence="7" type="ORF">SAMEA44541418_00675</name>
</gene>
<comment type="similarity">
    <text evidence="1">Belongs to the peptidase M16 family.</text>
</comment>
<dbReference type="InterPro" id="IPR011249">
    <property type="entry name" value="Metalloenz_LuxS/M16"/>
</dbReference>
<dbReference type="Proteomes" id="UP000065822">
    <property type="component" value="Chromosome"/>
</dbReference>
<dbReference type="Proteomes" id="UP000215539">
    <property type="component" value="Chromosome 1"/>
</dbReference>
<keyword evidence="8" id="KW-1185">Reference proteome</keyword>
<name>A0AAX2GW19_9FLAO</name>
<dbReference type="PANTHER" id="PTHR11851">
    <property type="entry name" value="METALLOPROTEASE"/>
    <property type="match status" value="1"/>
</dbReference>
<dbReference type="Pfam" id="PF05193">
    <property type="entry name" value="Peptidase_M16_C"/>
    <property type="match status" value="1"/>
</dbReference>
<dbReference type="EMBL" id="LT906449">
    <property type="protein sequence ID" value="SNV06016.1"/>
    <property type="molecule type" value="Genomic_DNA"/>
</dbReference>
<dbReference type="PANTHER" id="PTHR11851:SF49">
    <property type="entry name" value="MITOCHONDRIAL-PROCESSING PEPTIDASE SUBUNIT ALPHA"/>
    <property type="match status" value="1"/>
</dbReference>
<feature type="compositionally biased region" description="Polar residues" evidence="2">
    <location>
        <begin position="28"/>
        <end position="37"/>
    </location>
</feature>
<dbReference type="Gene3D" id="3.30.830.10">
    <property type="entry name" value="Metalloenzyme, LuxS/M16 peptidase-like"/>
    <property type="match status" value="2"/>
</dbReference>
<reference evidence="6 8" key="1">
    <citation type="submission" date="2016-02" db="EMBL/GenBank/DDBJ databases">
        <authorList>
            <person name="Holder M.E."/>
            <person name="Ajami N.J."/>
            <person name="Petrosino J.F."/>
        </authorList>
    </citation>
    <scope>NUCLEOTIDE SEQUENCE [LARGE SCALE GENOMIC DNA]</scope>
    <source>
        <strain evidence="6 8">CCUG 32990</strain>
    </source>
</reference>
<proteinExistence type="inferred from homology"/>
<evidence type="ECO:0000259" key="4">
    <source>
        <dbReference type="Pfam" id="PF00675"/>
    </source>
</evidence>
<dbReference type="SUPFAM" id="SSF63411">
    <property type="entry name" value="LuxS/MPP-like metallohydrolase"/>
    <property type="match status" value="2"/>
</dbReference>
<evidence type="ECO:0000313" key="7">
    <source>
        <dbReference type="EMBL" id="SNV06016.1"/>
    </source>
</evidence>
<dbReference type="InterPro" id="IPR007863">
    <property type="entry name" value="Peptidase_M16_C"/>
</dbReference>
<evidence type="ECO:0000259" key="5">
    <source>
        <dbReference type="Pfam" id="PF05193"/>
    </source>
</evidence>
<dbReference type="InterPro" id="IPR011765">
    <property type="entry name" value="Pept_M16_N"/>
</dbReference>
<feature type="region of interest" description="Disordered" evidence="2">
    <location>
        <begin position="23"/>
        <end position="43"/>
    </location>
</feature>
<protein>
    <submittedName>
        <fullName evidence="6 7">Peptidase M16</fullName>
    </submittedName>
</protein>
<dbReference type="Pfam" id="PF00675">
    <property type="entry name" value="Peptidase_M16"/>
    <property type="match status" value="1"/>
</dbReference>